<protein>
    <submittedName>
        <fullName evidence="1">Uncharacterized protein</fullName>
    </submittedName>
</protein>
<name>A0ABV0T4P4_9TELE</name>
<dbReference type="Proteomes" id="UP001482620">
    <property type="component" value="Unassembled WGS sequence"/>
</dbReference>
<organism evidence="1 2">
    <name type="scientific">Ilyodon furcidens</name>
    <name type="common">goldbreast splitfin</name>
    <dbReference type="NCBI Taxonomy" id="33524"/>
    <lineage>
        <taxon>Eukaryota</taxon>
        <taxon>Metazoa</taxon>
        <taxon>Chordata</taxon>
        <taxon>Craniata</taxon>
        <taxon>Vertebrata</taxon>
        <taxon>Euteleostomi</taxon>
        <taxon>Actinopterygii</taxon>
        <taxon>Neopterygii</taxon>
        <taxon>Teleostei</taxon>
        <taxon>Neoteleostei</taxon>
        <taxon>Acanthomorphata</taxon>
        <taxon>Ovalentaria</taxon>
        <taxon>Atherinomorphae</taxon>
        <taxon>Cyprinodontiformes</taxon>
        <taxon>Goodeidae</taxon>
        <taxon>Ilyodon</taxon>
    </lineage>
</organism>
<reference evidence="1 2" key="1">
    <citation type="submission" date="2021-06" db="EMBL/GenBank/DDBJ databases">
        <authorList>
            <person name="Palmer J.M."/>
        </authorList>
    </citation>
    <scope>NUCLEOTIDE SEQUENCE [LARGE SCALE GENOMIC DNA]</scope>
    <source>
        <strain evidence="2">if_2019</strain>
        <tissue evidence="1">Muscle</tissue>
    </source>
</reference>
<gene>
    <name evidence="1" type="ORF">ILYODFUR_036933</name>
</gene>
<evidence type="ECO:0000313" key="1">
    <source>
        <dbReference type="EMBL" id="MEQ2227360.1"/>
    </source>
</evidence>
<keyword evidence="2" id="KW-1185">Reference proteome</keyword>
<accession>A0ABV0T4P4</accession>
<sequence>MHRNQINAWMSHHFLQLNKNETEVIIFGPKEERSRINSQLQLLQLENTDQAWNLGVVTVSGLQMHSRNVDQPVNRELHLSAQLSLHHNEPVQRPHYCSGRINLSVELPLHSPLTCEQDPEILELRHLRQELPSNLERGSHPYPVRNIASDLVELILISAAFYSVAANCPSACCRSCERGASRTTSSPLQQTGIC</sequence>
<dbReference type="EMBL" id="JAHRIQ010019383">
    <property type="protein sequence ID" value="MEQ2227360.1"/>
    <property type="molecule type" value="Genomic_DNA"/>
</dbReference>
<evidence type="ECO:0000313" key="2">
    <source>
        <dbReference type="Proteomes" id="UP001482620"/>
    </source>
</evidence>
<comment type="caution">
    <text evidence="1">The sequence shown here is derived from an EMBL/GenBank/DDBJ whole genome shotgun (WGS) entry which is preliminary data.</text>
</comment>
<proteinExistence type="predicted"/>